<dbReference type="RefSeq" id="XP_007801652.1">
    <property type="nucleotide sequence ID" value="XM_007803461.1"/>
</dbReference>
<organism evidence="2 3">
    <name type="scientific">Endocarpon pusillum (strain Z07020 / HMAS-L-300199)</name>
    <name type="common">Lichen-forming fungus</name>
    <dbReference type="NCBI Taxonomy" id="1263415"/>
    <lineage>
        <taxon>Eukaryota</taxon>
        <taxon>Fungi</taxon>
        <taxon>Dikarya</taxon>
        <taxon>Ascomycota</taxon>
        <taxon>Pezizomycotina</taxon>
        <taxon>Eurotiomycetes</taxon>
        <taxon>Chaetothyriomycetidae</taxon>
        <taxon>Verrucariales</taxon>
        <taxon>Verrucariaceae</taxon>
        <taxon>Endocarpon</taxon>
    </lineage>
</organism>
<dbReference type="GeneID" id="19239771"/>
<protein>
    <submittedName>
        <fullName evidence="2">Uncharacterized protein</fullName>
    </submittedName>
</protein>
<dbReference type="AlphaFoldDB" id="U1HU15"/>
<accession>U1HU15</accession>
<evidence type="ECO:0000313" key="3">
    <source>
        <dbReference type="Proteomes" id="UP000019373"/>
    </source>
</evidence>
<name>U1HU15_ENDPU</name>
<keyword evidence="3" id="KW-1185">Reference proteome</keyword>
<reference evidence="3" key="1">
    <citation type="journal article" date="2014" name="BMC Genomics">
        <title>Genome characteristics reveal the impact of lichenization on lichen-forming fungus Endocarpon pusillum Hedwig (Verrucariales, Ascomycota).</title>
        <authorList>
            <person name="Wang Y.-Y."/>
            <person name="Liu B."/>
            <person name="Zhang X.-Y."/>
            <person name="Zhou Q.-M."/>
            <person name="Zhang T."/>
            <person name="Li H."/>
            <person name="Yu Y.-F."/>
            <person name="Zhang X.-L."/>
            <person name="Hao X.-Y."/>
            <person name="Wang M."/>
            <person name="Wang L."/>
            <person name="Wei J.-C."/>
        </authorList>
    </citation>
    <scope>NUCLEOTIDE SEQUENCE [LARGE SCALE GENOMIC DNA]</scope>
    <source>
        <strain evidence="3">Z07020 / HMAS-L-300199</strain>
    </source>
</reference>
<sequence length="115" mass="12911">MWYPSAFSMLVAANAFSIMVAMGGQAAIDWFTTRFSQNLADLKRINAITLHLDVPLGPEMRQPLLTFTNNFLRTSSYETHKIAVALARLGCVITLSDELESLRKKPFNEPIFYGP</sequence>
<proteinExistence type="predicted"/>
<dbReference type="HOGENOM" id="CLU_2108998_0_0_1"/>
<feature type="chain" id="PRO_5004612239" evidence="1">
    <location>
        <begin position="27"/>
        <end position="115"/>
    </location>
</feature>
<dbReference type="Proteomes" id="UP000019373">
    <property type="component" value="Unassembled WGS sequence"/>
</dbReference>
<evidence type="ECO:0000256" key="1">
    <source>
        <dbReference type="SAM" id="SignalP"/>
    </source>
</evidence>
<gene>
    <name evidence="2" type="ORF">EPUS_04817</name>
</gene>
<dbReference type="EMBL" id="KE721051">
    <property type="protein sequence ID" value="ERF72764.1"/>
    <property type="molecule type" value="Genomic_DNA"/>
</dbReference>
<feature type="signal peptide" evidence="1">
    <location>
        <begin position="1"/>
        <end position="26"/>
    </location>
</feature>
<keyword evidence="1" id="KW-0732">Signal</keyword>
<evidence type="ECO:0000313" key="2">
    <source>
        <dbReference type="EMBL" id="ERF72764.1"/>
    </source>
</evidence>